<name>A0A0F9LB90_9ZZZZ</name>
<evidence type="ECO:0000259" key="1">
    <source>
        <dbReference type="PROSITE" id="PS51688"/>
    </source>
</evidence>
<proteinExistence type="predicted"/>
<dbReference type="EMBL" id="LAZR01007538">
    <property type="protein sequence ID" value="KKM84606.1"/>
    <property type="molecule type" value="Genomic_DNA"/>
</dbReference>
<sequence>GISSSKEQTRGVVEGALNVGAERASTKEAQARQFALGQEQLDIRRQRNESLAAFEFEQIRGQERGRRSQAIGGALEFGFNLLTTPFGSKKKTTTLLAGGGSQTVTSRGTVGGALAAGTISILRTIFSSIRYKENISDMGEIDSKRIYDLDLVRFNYKEDAPVSQSEKETVQYGLIAEEVANVIPEMVVFDEQGRAKMIDYSKLVPLLLKELQEMKKALSMEVI</sequence>
<dbReference type="AlphaFoldDB" id="A0A0F9LB90"/>
<dbReference type="PROSITE" id="PS51688">
    <property type="entry name" value="ICA"/>
    <property type="match status" value="1"/>
</dbReference>
<comment type="caution">
    <text evidence="2">The sequence shown here is derived from an EMBL/GenBank/DDBJ whole genome shotgun (WGS) entry which is preliminary data.</text>
</comment>
<reference evidence="2" key="1">
    <citation type="journal article" date="2015" name="Nature">
        <title>Complex archaea that bridge the gap between prokaryotes and eukaryotes.</title>
        <authorList>
            <person name="Spang A."/>
            <person name="Saw J.H."/>
            <person name="Jorgensen S.L."/>
            <person name="Zaremba-Niedzwiedzka K."/>
            <person name="Martijn J."/>
            <person name="Lind A.E."/>
            <person name="van Eijk R."/>
            <person name="Schleper C."/>
            <person name="Guy L."/>
            <person name="Ettema T.J."/>
        </authorList>
    </citation>
    <scope>NUCLEOTIDE SEQUENCE</scope>
</reference>
<gene>
    <name evidence="2" type="ORF">LCGC14_1297440</name>
</gene>
<protein>
    <recommendedName>
        <fullName evidence="1">Peptidase S74 domain-containing protein</fullName>
    </recommendedName>
</protein>
<feature type="domain" description="Peptidase S74" evidence="1">
    <location>
        <begin position="127"/>
        <end position="223"/>
    </location>
</feature>
<organism evidence="2">
    <name type="scientific">marine sediment metagenome</name>
    <dbReference type="NCBI Taxonomy" id="412755"/>
    <lineage>
        <taxon>unclassified sequences</taxon>
        <taxon>metagenomes</taxon>
        <taxon>ecological metagenomes</taxon>
    </lineage>
</organism>
<dbReference type="Pfam" id="PF13884">
    <property type="entry name" value="Peptidase_S74"/>
    <property type="match status" value="1"/>
</dbReference>
<dbReference type="InterPro" id="IPR030392">
    <property type="entry name" value="S74_ICA"/>
</dbReference>
<evidence type="ECO:0000313" key="2">
    <source>
        <dbReference type="EMBL" id="KKM84606.1"/>
    </source>
</evidence>
<accession>A0A0F9LB90</accession>
<feature type="non-terminal residue" evidence="2">
    <location>
        <position position="1"/>
    </location>
</feature>